<keyword evidence="2" id="KW-1133">Transmembrane helix</keyword>
<dbReference type="CDD" id="cd02953">
    <property type="entry name" value="DsbDgamma"/>
    <property type="match status" value="1"/>
</dbReference>
<dbReference type="Gene3D" id="3.40.30.10">
    <property type="entry name" value="Glutaredoxin"/>
    <property type="match status" value="1"/>
</dbReference>
<proteinExistence type="predicted"/>
<dbReference type="Pfam" id="PF11412">
    <property type="entry name" value="DsbD_N"/>
    <property type="match status" value="1"/>
</dbReference>
<feature type="transmembrane region" description="Helical" evidence="2">
    <location>
        <begin position="358"/>
        <end position="376"/>
    </location>
</feature>
<accession>A0A7G9L1T3</accession>
<feature type="transmembrane region" description="Helical" evidence="2">
    <location>
        <begin position="318"/>
        <end position="338"/>
    </location>
</feature>
<evidence type="ECO:0000259" key="4">
    <source>
        <dbReference type="Pfam" id="PF11412"/>
    </source>
</evidence>
<keyword evidence="2" id="KW-0812">Transmembrane</keyword>
<dbReference type="AlphaFoldDB" id="A0A7G9L1T3"/>
<evidence type="ECO:0000313" key="6">
    <source>
        <dbReference type="Proteomes" id="UP000515861"/>
    </source>
</evidence>
<dbReference type="GO" id="GO:0045454">
    <property type="term" value="P:cell redox homeostasis"/>
    <property type="evidence" value="ECO:0007669"/>
    <property type="project" value="TreeGrafter"/>
</dbReference>
<feature type="region of interest" description="Disordered" evidence="1">
    <location>
        <begin position="656"/>
        <end position="694"/>
    </location>
</feature>
<evidence type="ECO:0000256" key="1">
    <source>
        <dbReference type="SAM" id="MobiDB-lite"/>
    </source>
</evidence>
<feature type="transmembrane region" description="Helical" evidence="2">
    <location>
        <begin position="488"/>
        <end position="507"/>
    </location>
</feature>
<evidence type="ECO:0000256" key="3">
    <source>
        <dbReference type="SAM" id="SignalP"/>
    </source>
</evidence>
<dbReference type="InterPro" id="IPR036249">
    <property type="entry name" value="Thioredoxin-like_sf"/>
</dbReference>
<dbReference type="SUPFAM" id="SSF52833">
    <property type="entry name" value="Thioredoxin-like"/>
    <property type="match status" value="1"/>
</dbReference>
<feature type="domain" description="Thiol:disulfide interchange protein DsbD N-terminal" evidence="4">
    <location>
        <begin position="28"/>
        <end position="145"/>
    </location>
</feature>
<dbReference type="GO" id="GO:0015035">
    <property type="term" value="F:protein-disulfide reductase activity"/>
    <property type="evidence" value="ECO:0007669"/>
    <property type="project" value="TreeGrafter"/>
</dbReference>
<feature type="chain" id="PRO_5028964197" evidence="3">
    <location>
        <begin position="23"/>
        <end position="694"/>
    </location>
</feature>
<dbReference type="PANTHER" id="PTHR32234:SF3">
    <property type="entry name" value="SUPPRESSION OF COPPER SENSITIVITY PROTEIN"/>
    <property type="match status" value="1"/>
</dbReference>
<dbReference type="PANTHER" id="PTHR32234">
    <property type="entry name" value="THIOL:DISULFIDE INTERCHANGE PROTEIN DSBD"/>
    <property type="match status" value="1"/>
</dbReference>
<feature type="transmembrane region" description="Helical" evidence="2">
    <location>
        <begin position="465"/>
        <end position="482"/>
    </location>
</feature>
<feature type="transmembrane region" description="Helical" evidence="2">
    <location>
        <begin position="273"/>
        <end position="297"/>
    </location>
</feature>
<evidence type="ECO:0000313" key="5">
    <source>
        <dbReference type="EMBL" id="QNM82582.1"/>
    </source>
</evidence>
<dbReference type="KEGG" id="ssau:H8M03_11340"/>
<keyword evidence="6" id="KW-1185">Reference proteome</keyword>
<dbReference type="InterPro" id="IPR035671">
    <property type="entry name" value="DsbD_gamma"/>
</dbReference>
<feature type="transmembrane region" description="Helical" evidence="2">
    <location>
        <begin position="516"/>
        <end position="536"/>
    </location>
</feature>
<reference evidence="5 6" key="1">
    <citation type="submission" date="2020-08" db="EMBL/GenBank/DDBJ databases">
        <title>Sphingomonas sp. sand1-3 16S ribosomal RNA gene Genome sequencing and assembly.</title>
        <authorList>
            <person name="Kang M."/>
        </authorList>
    </citation>
    <scope>NUCLEOTIDE SEQUENCE [LARGE SCALE GENOMIC DNA]</scope>
    <source>
        <strain evidence="6">sand1-3</strain>
    </source>
</reference>
<dbReference type="Pfam" id="PF13899">
    <property type="entry name" value="Thioredoxin_7"/>
    <property type="match status" value="1"/>
</dbReference>
<name>A0A7G9L1T3_9SPHN</name>
<feature type="transmembrane region" description="Helical" evidence="2">
    <location>
        <begin position="421"/>
        <end position="445"/>
    </location>
</feature>
<feature type="signal peptide" evidence="3">
    <location>
        <begin position="1"/>
        <end position="22"/>
    </location>
</feature>
<evidence type="ECO:0000256" key="2">
    <source>
        <dbReference type="SAM" id="Phobius"/>
    </source>
</evidence>
<sequence length="694" mass="72383">MAMLRRLILLLALLLAPTWAQARGIDPELVAEGPAVPGGEVELAIVMRTKPGWHGYWLNPGDAGLPMDVKWSLPAGYSVGTFHYPVPGRLLIGGIMNYVYEHDYAVLARLKVPAGASGIVPIRASATWLACTDKICVPESGELALDLAVGTGASKRAQFDQWRRALPRPLATQARFEERNGKVRIAVPLPASVAVDDPYFFPAEDGVADYAGVQVFRRDGDTLIAELPGGGRTPPRISGVLAIGEGDGLELTAVPGPVPQGGAPVGALGDNALLWAVLGAILGGILLNLMPCVFPILALKALHLARSGGDAGHARRDALAYAGGAILGTGALGLALLAIRAGGNAAGWAFQLQDPRSIMLLLLLATAITANLVGLFQLPTVGGGTRPAGSFGTGALAAFVATPCAGPFLGAALGTALLLPLYGSVLVFAALGLGLALPFLAVAFIPALRRKLPAPGPWMQRLQRFLAIPMAATAIGAIWLLYREAGMTGLWIGIAAAAVLLAALVLVGRGQRSGGALIWLGTGVAALAVAGAIAVAPQRNEAALAKIEGAEPWSEAAVQKVLASGRPAFVYFTADWCLTCKVNEAAAIDRDSVRAAFDQSGVQVFAADWTNGDPAITRFLEGRGRAGVPLYLWYAPGKPPEELPQVLTPAMLTSRARAPRWRAAPRPFGPRPRFRRPGSGRAPAHRPASDRGRR</sequence>
<keyword evidence="2" id="KW-0472">Membrane</keyword>
<keyword evidence="3" id="KW-0732">Signal</keyword>
<protein>
    <submittedName>
        <fullName evidence="5">Thioredoxin family protein</fullName>
    </submittedName>
</protein>
<organism evidence="5 6">
    <name type="scientific">Sphingomonas sabuli</name>
    <dbReference type="NCBI Taxonomy" id="2764186"/>
    <lineage>
        <taxon>Bacteria</taxon>
        <taxon>Pseudomonadati</taxon>
        <taxon>Pseudomonadota</taxon>
        <taxon>Alphaproteobacteria</taxon>
        <taxon>Sphingomonadales</taxon>
        <taxon>Sphingomonadaceae</taxon>
        <taxon>Sphingomonas</taxon>
    </lineage>
</organism>
<dbReference type="Proteomes" id="UP000515861">
    <property type="component" value="Chromosome"/>
</dbReference>
<dbReference type="RefSeq" id="WP_187479537.1">
    <property type="nucleotide sequence ID" value="NZ_CP060697.1"/>
</dbReference>
<feature type="transmembrane region" description="Helical" evidence="2">
    <location>
        <begin position="388"/>
        <end position="409"/>
    </location>
</feature>
<dbReference type="InterPro" id="IPR028250">
    <property type="entry name" value="DsbDN"/>
</dbReference>
<gene>
    <name evidence="5" type="ORF">H8M03_11340</name>
</gene>
<dbReference type="EMBL" id="CP060697">
    <property type="protein sequence ID" value="QNM82582.1"/>
    <property type="molecule type" value="Genomic_DNA"/>
</dbReference>